<keyword evidence="4" id="KW-0946">Virion</keyword>
<protein>
    <submittedName>
        <fullName evidence="8">Maturation protein</fullName>
    </submittedName>
</protein>
<gene>
    <name evidence="8" type="primary">SRR6960799_19_1</name>
</gene>
<evidence type="ECO:0000256" key="1">
    <source>
        <dbReference type="ARBA" id="ARBA00004328"/>
    </source>
</evidence>
<keyword evidence="6" id="KW-1160">Virus entry into host cell</keyword>
<keyword evidence="2" id="KW-0945">Host-virus interaction</keyword>
<comment type="subcellular location">
    <subcellularLocation>
        <location evidence="1">Virion</location>
    </subcellularLocation>
</comment>
<name>A0A8S5L3S6_9VIRU</name>
<comment type="similarity">
    <text evidence="7">Belongs to the Leviviricetes maturation protein family.</text>
</comment>
<evidence type="ECO:0000256" key="2">
    <source>
        <dbReference type="ARBA" id="ARBA00022581"/>
    </source>
</evidence>
<dbReference type="EMBL" id="BK014070">
    <property type="protein sequence ID" value="DAD52321.1"/>
    <property type="molecule type" value="Genomic_RNA"/>
</dbReference>
<evidence type="ECO:0000256" key="6">
    <source>
        <dbReference type="ARBA" id="ARBA00023296"/>
    </source>
</evidence>
<proteinExistence type="inferred from homology"/>
<evidence type="ECO:0000313" key="8">
    <source>
        <dbReference type="EMBL" id="DAD52321.1"/>
    </source>
</evidence>
<dbReference type="GO" id="GO:0044423">
    <property type="term" value="C:virion component"/>
    <property type="evidence" value="ECO:0007669"/>
    <property type="project" value="UniProtKB-KW"/>
</dbReference>
<keyword evidence="3" id="KW-1161">Viral attachment to host cell</keyword>
<dbReference type="InterPro" id="IPR005563">
    <property type="entry name" value="A_protein"/>
</dbReference>
<evidence type="ECO:0000256" key="5">
    <source>
        <dbReference type="ARBA" id="ARBA00023104"/>
    </source>
</evidence>
<evidence type="ECO:0000313" key="9">
    <source>
        <dbReference type="Proteomes" id="UP000678025"/>
    </source>
</evidence>
<organism evidence="8 9">
    <name type="scientific">ssRNA phage SRR6960799_19</name>
    <dbReference type="NCBI Taxonomy" id="2786575"/>
    <lineage>
        <taxon>Viruses</taxon>
        <taxon>Riboviria</taxon>
        <taxon>Orthornavirae</taxon>
        <taxon>Lenarviricota</taxon>
        <taxon>Leviviricetes</taxon>
        <taxon>Norzivirales</taxon>
        <taxon>Fiersviridae</taxon>
        <taxon>Nadsecevirus</taxon>
        <taxon>Nadsecevirus borborocola</taxon>
    </lineage>
</organism>
<evidence type="ECO:0000256" key="3">
    <source>
        <dbReference type="ARBA" id="ARBA00022804"/>
    </source>
</evidence>
<dbReference type="GO" id="GO:0039666">
    <property type="term" value="P:virion attachment to host cell pilus"/>
    <property type="evidence" value="ECO:0007669"/>
    <property type="project" value="UniProtKB-KW"/>
</dbReference>
<dbReference type="Proteomes" id="UP000678025">
    <property type="component" value="Segment"/>
</dbReference>
<dbReference type="RefSeq" id="YP_010769593.1">
    <property type="nucleotide sequence ID" value="NC_074021.1"/>
</dbReference>
<keyword evidence="9" id="KW-1185">Reference proteome</keyword>
<sequence length="425" mass="48485">MPSQTRITRHRTTVNYRTYNAVGNPSGVDEFYQERSRIWNNSALKTKVARARYILQNGFLPTQPYQDDLQQVVNSKRICATGRLKGTSNPLATYEWWLVPNVARVPVSIDDSYLVLLENQAFEKLNSKLSGSGANLPVTLAEARSTIDMIYGAAQRILVAYNHVKRLQFRSAARALGLPRTPHGVSRTQSVQQNWLAYRYGWRLVVMDIESFCKTIYDLLRTKPIVLRMEARKQAHLEWRDVFPGVQFSAPGSGLIIFSVTNHVELHRDYDVRVGYMYQLENVSLAGAQSMGLLNPFVLAFELTPASFMLNWCSNLGSWLEGLTAFQGKKFLDGWACRAMQSSVRHRYANCVPVDVATINSGEINSFHSPWVIERRFQRRIIPGFTHPGIRLEFDMNVQRTLDLLAIVKQVFLDPKRPMTLPRIS</sequence>
<dbReference type="GeneID" id="80398658"/>
<reference evidence="8" key="1">
    <citation type="submission" date="2020-09" db="EMBL/GenBank/DDBJ databases">
        <title>Leviviricetes taxonomy.</title>
        <authorList>
            <person name="Stockdale S.R."/>
            <person name="Callanan J."/>
            <person name="Adriaenssens E.M."/>
            <person name="Kuhn J.H."/>
            <person name="Rumnieks J."/>
            <person name="Shkoporov A."/>
            <person name="Draper L.A."/>
            <person name="Ross P."/>
            <person name="Hill C."/>
        </authorList>
    </citation>
    <scope>NUCLEOTIDE SEQUENCE</scope>
</reference>
<accession>A0A8S5L3S6</accession>
<evidence type="ECO:0000256" key="7">
    <source>
        <dbReference type="ARBA" id="ARBA00035110"/>
    </source>
</evidence>
<dbReference type="Pfam" id="PF03863">
    <property type="entry name" value="Phage_mat-A"/>
    <property type="match status" value="1"/>
</dbReference>
<keyword evidence="5" id="KW-1175">Viral attachment to host cell pilus</keyword>
<evidence type="ECO:0000256" key="4">
    <source>
        <dbReference type="ARBA" id="ARBA00022844"/>
    </source>
</evidence>
<dbReference type="KEGG" id="vg:80398658"/>